<evidence type="ECO:0000313" key="1">
    <source>
        <dbReference type="EMBL" id="EPQ55664.1"/>
    </source>
</evidence>
<reference evidence="1 2" key="1">
    <citation type="journal article" date="2012" name="Science">
        <title>The Paleozoic origin of enzymatic lignin decomposition reconstructed from 31 fungal genomes.</title>
        <authorList>
            <person name="Floudas D."/>
            <person name="Binder M."/>
            <person name="Riley R."/>
            <person name="Barry K."/>
            <person name="Blanchette R.A."/>
            <person name="Henrissat B."/>
            <person name="Martinez A.T."/>
            <person name="Otillar R."/>
            <person name="Spatafora J.W."/>
            <person name="Yadav J.S."/>
            <person name="Aerts A."/>
            <person name="Benoit I."/>
            <person name="Boyd A."/>
            <person name="Carlson A."/>
            <person name="Copeland A."/>
            <person name="Coutinho P.M."/>
            <person name="de Vries R.P."/>
            <person name="Ferreira P."/>
            <person name="Findley K."/>
            <person name="Foster B."/>
            <person name="Gaskell J."/>
            <person name="Glotzer D."/>
            <person name="Gorecki P."/>
            <person name="Heitman J."/>
            <person name="Hesse C."/>
            <person name="Hori C."/>
            <person name="Igarashi K."/>
            <person name="Jurgens J.A."/>
            <person name="Kallen N."/>
            <person name="Kersten P."/>
            <person name="Kohler A."/>
            <person name="Kuees U."/>
            <person name="Kumar T.K.A."/>
            <person name="Kuo A."/>
            <person name="LaButti K."/>
            <person name="Larrondo L.F."/>
            <person name="Lindquist E."/>
            <person name="Ling A."/>
            <person name="Lombard V."/>
            <person name="Lucas S."/>
            <person name="Lundell T."/>
            <person name="Martin R."/>
            <person name="McLaughlin D.J."/>
            <person name="Morgenstern I."/>
            <person name="Morin E."/>
            <person name="Murat C."/>
            <person name="Nagy L.G."/>
            <person name="Nolan M."/>
            <person name="Ohm R.A."/>
            <person name="Patyshakuliyeva A."/>
            <person name="Rokas A."/>
            <person name="Ruiz-Duenas F.J."/>
            <person name="Sabat G."/>
            <person name="Salamov A."/>
            <person name="Samejima M."/>
            <person name="Schmutz J."/>
            <person name="Slot J.C."/>
            <person name="St John F."/>
            <person name="Stenlid J."/>
            <person name="Sun H."/>
            <person name="Sun S."/>
            <person name="Syed K."/>
            <person name="Tsang A."/>
            <person name="Wiebenga A."/>
            <person name="Young D."/>
            <person name="Pisabarro A."/>
            <person name="Eastwood D.C."/>
            <person name="Martin F."/>
            <person name="Cullen D."/>
            <person name="Grigoriev I.V."/>
            <person name="Hibbett D.S."/>
        </authorList>
    </citation>
    <scope>NUCLEOTIDE SEQUENCE [LARGE SCALE GENOMIC DNA]</scope>
    <source>
        <strain evidence="1 2">ATCC 11539</strain>
    </source>
</reference>
<dbReference type="KEGG" id="gtr:GLOTRDRAFT_41112"/>
<dbReference type="OrthoDB" id="2800503at2759"/>
<dbReference type="eggNOG" id="ENOG502S9VY">
    <property type="taxonomic scope" value="Eukaryota"/>
</dbReference>
<organism evidence="1 2">
    <name type="scientific">Gloeophyllum trabeum (strain ATCC 11539 / FP-39264 / Madison 617)</name>
    <name type="common">Brown rot fungus</name>
    <dbReference type="NCBI Taxonomy" id="670483"/>
    <lineage>
        <taxon>Eukaryota</taxon>
        <taxon>Fungi</taxon>
        <taxon>Dikarya</taxon>
        <taxon>Basidiomycota</taxon>
        <taxon>Agaricomycotina</taxon>
        <taxon>Agaricomycetes</taxon>
        <taxon>Gloeophyllales</taxon>
        <taxon>Gloeophyllaceae</taxon>
        <taxon>Gloeophyllum</taxon>
    </lineage>
</organism>
<keyword evidence="2" id="KW-1185">Reference proteome</keyword>
<proteinExistence type="predicted"/>
<dbReference type="AlphaFoldDB" id="S7RRQ5"/>
<name>S7RRQ5_GLOTA</name>
<dbReference type="HOGENOM" id="CLU_1051913_0_0_1"/>
<dbReference type="RefSeq" id="XP_007865530.1">
    <property type="nucleotide sequence ID" value="XM_007867339.1"/>
</dbReference>
<dbReference type="OMA" id="RDIANTQ"/>
<accession>S7RRQ5</accession>
<gene>
    <name evidence="1" type="ORF">GLOTRDRAFT_41112</name>
</gene>
<dbReference type="Proteomes" id="UP000030669">
    <property type="component" value="Unassembled WGS sequence"/>
</dbReference>
<dbReference type="GeneID" id="19306027"/>
<sequence>MKAVAYILQDIDKQSIAETWKQEYEERIKVVEQAATTRIEQVADHAANTFRTIEQRLDNQLQAAAPTSTQSGPLYRDALTGPARAPSANARSTINPAIKAQVEIRARQVLIDIQDEGAREELRTARPRDLVIKATAIAKELWPDSTDTCEFESARILPNGGVVFEVTTRAGADLIRKNKGAFAARFHPSSQVKDRLYAILAKFVPITFDPDAPRDLREIEETNRLDVGTIAKARWVKPIDRRHPHQLVAHALIHLTTPENANKAI</sequence>
<feature type="non-terminal residue" evidence="1">
    <location>
        <position position="265"/>
    </location>
</feature>
<dbReference type="EMBL" id="KB469301">
    <property type="protein sequence ID" value="EPQ55664.1"/>
    <property type="molecule type" value="Genomic_DNA"/>
</dbReference>
<evidence type="ECO:0000313" key="2">
    <source>
        <dbReference type="Proteomes" id="UP000030669"/>
    </source>
</evidence>
<protein>
    <submittedName>
        <fullName evidence="1">Uncharacterized protein</fullName>
    </submittedName>
</protein>